<dbReference type="OrthoDB" id="9781031at2"/>
<proteinExistence type="inferred from homology"/>
<evidence type="ECO:0000256" key="3">
    <source>
        <dbReference type="ARBA" id="ARBA00023002"/>
    </source>
</evidence>
<evidence type="ECO:0000256" key="1">
    <source>
        <dbReference type="ARBA" id="ARBA00022723"/>
    </source>
</evidence>
<keyword evidence="3" id="KW-0560">Oxidoreductase</keyword>
<dbReference type="PROSITE" id="PS00059">
    <property type="entry name" value="ADH_ZINC"/>
    <property type="match status" value="1"/>
</dbReference>
<dbReference type="InterPro" id="IPR050129">
    <property type="entry name" value="Zn_alcohol_dh"/>
</dbReference>
<feature type="domain" description="Alcohol dehydrogenase-like C-terminal" evidence="5">
    <location>
        <begin position="170"/>
        <end position="297"/>
    </location>
</feature>
<dbReference type="RefSeq" id="WP_053407262.1">
    <property type="nucleotide sequence ID" value="NZ_DAIPHI010000111.1"/>
</dbReference>
<comment type="caution">
    <text evidence="7">The sequence shown here is derived from an EMBL/GenBank/DDBJ whole genome shotgun (WGS) entry which is preliminary data.</text>
</comment>
<dbReference type="GO" id="GO:0008270">
    <property type="term" value="F:zinc ion binding"/>
    <property type="evidence" value="ECO:0007669"/>
    <property type="project" value="InterPro"/>
</dbReference>
<dbReference type="PANTHER" id="PTHR43401:SF2">
    <property type="entry name" value="L-THREONINE 3-DEHYDROGENASE"/>
    <property type="match status" value="1"/>
</dbReference>
<reference evidence="8" key="1">
    <citation type="submission" date="2015-08" db="EMBL/GenBank/DDBJ databases">
        <title>Vibrio galatheae sp. nov., a novel member of the Vibrionaceae family isolated from the Solomon Islands.</title>
        <authorList>
            <person name="Giubergia S."/>
            <person name="Machado H."/>
            <person name="Mateiu R.V."/>
            <person name="Gram L."/>
        </authorList>
    </citation>
    <scope>NUCLEOTIDE SEQUENCE [LARGE SCALE GENOMIC DNA]</scope>
    <source>
        <strain evidence="8">DSM 19134</strain>
    </source>
</reference>
<dbReference type="EMBL" id="LHPI01000001">
    <property type="protein sequence ID" value="KOO09009.1"/>
    <property type="molecule type" value="Genomic_DNA"/>
</dbReference>
<name>A0A0M0I3Z0_9VIBR</name>
<keyword evidence="1 4" id="KW-0479">Metal-binding</keyword>
<keyword evidence="8" id="KW-1185">Reference proteome</keyword>
<dbReference type="Gene3D" id="3.90.180.10">
    <property type="entry name" value="Medium-chain alcohol dehydrogenases, catalytic domain"/>
    <property type="match status" value="1"/>
</dbReference>
<evidence type="ECO:0000259" key="6">
    <source>
        <dbReference type="Pfam" id="PF08240"/>
    </source>
</evidence>
<evidence type="ECO:0000256" key="4">
    <source>
        <dbReference type="RuleBase" id="RU361277"/>
    </source>
</evidence>
<dbReference type="Pfam" id="PF08240">
    <property type="entry name" value="ADH_N"/>
    <property type="match status" value="1"/>
</dbReference>
<dbReference type="PANTHER" id="PTHR43401">
    <property type="entry name" value="L-THREONINE 3-DEHYDROGENASE"/>
    <property type="match status" value="1"/>
</dbReference>
<gene>
    <name evidence="7" type="ORF">AKJ31_01190</name>
</gene>
<dbReference type="STRING" id="171383.AKJ31_01190"/>
<dbReference type="Gene3D" id="3.40.50.720">
    <property type="entry name" value="NAD(P)-binding Rossmann-like Domain"/>
    <property type="match status" value="1"/>
</dbReference>
<dbReference type="InterPro" id="IPR013154">
    <property type="entry name" value="ADH-like_N"/>
</dbReference>
<dbReference type="InterPro" id="IPR013149">
    <property type="entry name" value="ADH-like_C"/>
</dbReference>
<comment type="similarity">
    <text evidence="4">Belongs to the zinc-containing alcohol dehydrogenase family.</text>
</comment>
<dbReference type="SUPFAM" id="SSF51735">
    <property type="entry name" value="NAD(P)-binding Rossmann-fold domains"/>
    <property type="match status" value="1"/>
</dbReference>
<dbReference type="AlphaFoldDB" id="A0A0M0I3Z0"/>
<dbReference type="InterPro" id="IPR011032">
    <property type="entry name" value="GroES-like_sf"/>
</dbReference>
<evidence type="ECO:0000259" key="5">
    <source>
        <dbReference type="Pfam" id="PF00107"/>
    </source>
</evidence>
<sequence>MKALVRTKFETLDIVEIETPQLKEKDDIKIRMVYSSFCRDDMRFEDKSDIFAHTGIMGHEAVGIIEELGEYAQYSGYSIGDLVMVLPWSFCGHCHYCLAQKPQYCNQSHIHQGTICQFIVRSCRQVIKVPNKLNYKHAIMMEPVGAIVEALSTLNISYSTRVAIIGGGFIGQSFVKFIKLRGAREITVIEPIAERREQALKYGADFVIDPNSSDFHFDLSDCCEHEGYNVIIETSSDINMIETTLPYLSKGGAMKIFTYYGSKEKVSLPLLNLYASNITISWTSLCGIESVLTAAHMIEKLSLDNLITAEFDFDDAISAFESYKTLEHFKVGIKNF</sequence>
<protein>
    <submittedName>
        <fullName evidence="7">Uncharacterized protein</fullName>
    </submittedName>
</protein>
<dbReference type="InterPro" id="IPR036291">
    <property type="entry name" value="NAD(P)-bd_dom_sf"/>
</dbReference>
<dbReference type="SUPFAM" id="SSF50129">
    <property type="entry name" value="GroES-like"/>
    <property type="match status" value="1"/>
</dbReference>
<comment type="cofactor">
    <cofactor evidence="4">
        <name>Zn(2+)</name>
        <dbReference type="ChEBI" id="CHEBI:29105"/>
    </cofactor>
</comment>
<keyword evidence="2 4" id="KW-0862">Zinc</keyword>
<evidence type="ECO:0000313" key="8">
    <source>
        <dbReference type="Proteomes" id="UP000037530"/>
    </source>
</evidence>
<evidence type="ECO:0000256" key="2">
    <source>
        <dbReference type="ARBA" id="ARBA00022833"/>
    </source>
</evidence>
<organism evidence="7 8">
    <name type="scientific">Vibrio hepatarius</name>
    <dbReference type="NCBI Taxonomy" id="171383"/>
    <lineage>
        <taxon>Bacteria</taxon>
        <taxon>Pseudomonadati</taxon>
        <taxon>Pseudomonadota</taxon>
        <taxon>Gammaproteobacteria</taxon>
        <taxon>Vibrionales</taxon>
        <taxon>Vibrionaceae</taxon>
        <taxon>Vibrio</taxon>
        <taxon>Vibrio oreintalis group</taxon>
    </lineage>
</organism>
<feature type="domain" description="Alcohol dehydrogenase-like N-terminal" evidence="6">
    <location>
        <begin position="25"/>
        <end position="130"/>
    </location>
</feature>
<dbReference type="InterPro" id="IPR002328">
    <property type="entry name" value="ADH_Zn_CS"/>
</dbReference>
<dbReference type="PATRIC" id="fig|171383.3.peg.243"/>
<accession>A0A0M0I3Z0</accession>
<dbReference type="Pfam" id="PF00107">
    <property type="entry name" value="ADH_zinc_N"/>
    <property type="match status" value="1"/>
</dbReference>
<evidence type="ECO:0000313" key="7">
    <source>
        <dbReference type="EMBL" id="KOO09009.1"/>
    </source>
</evidence>
<dbReference type="GO" id="GO:0016491">
    <property type="term" value="F:oxidoreductase activity"/>
    <property type="evidence" value="ECO:0007669"/>
    <property type="project" value="UniProtKB-KW"/>
</dbReference>
<dbReference type="Proteomes" id="UP000037530">
    <property type="component" value="Unassembled WGS sequence"/>
</dbReference>